<keyword evidence="1" id="KW-0812">Transmembrane</keyword>
<keyword evidence="4" id="KW-1185">Reference proteome</keyword>
<feature type="transmembrane region" description="Helical" evidence="1">
    <location>
        <begin position="231"/>
        <end position="247"/>
    </location>
</feature>
<protein>
    <submittedName>
        <fullName evidence="3">Gldg family protein</fullName>
    </submittedName>
</protein>
<gene>
    <name evidence="3" type="ORF">JKG61_17635</name>
</gene>
<organism evidence="3 4">
    <name type="scientific">Sphingobacterium faecale</name>
    <dbReference type="NCBI Taxonomy" id="2803775"/>
    <lineage>
        <taxon>Bacteria</taxon>
        <taxon>Pseudomonadati</taxon>
        <taxon>Bacteroidota</taxon>
        <taxon>Sphingobacteriia</taxon>
        <taxon>Sphingobacteriales</taxon>
        <taxon>Sphingobacteriaceae</taxon>
        <taxon>Sphingobacterium</taxon>
    </lineage>
</organism>
<dbReference type="Pfam" id="PF12679">
    <property type="entry name" value="ABC2_membrane_2"/>
    <property type="match status" value="1"/>
</dbReference>
<evidence type="ECO:0000313" key="4">
    <source>
        <dbReference type="Proteomes" id="UP000625283"/>
    </source>
</evidence>
<dbReference type="InterPro" id="IPR019196">
    <property type="entry name" value="ABC_transp_unknown"/>
</dbReference>
<feature type="transmembrane region" description="Helical" evidence="1">
    <location>
        <begin position="20"/>
        <end position="39"/>
    </location>
</feature>
<keyword evidence="1" id="KW-0472">Membrane</keyword>
<feature type="domain" description="ABC-type uncharacterised transport system" evidence="2">
    <location>
        <begin position="454"/>
        <end position="690"/>
    </location>
</feature>
<feature type="transmembrane region" description="Helical" evidence="1">
    <location>
        <begin position="267"/>
        <end position="288"/>
    </location>
</feature>
<dbReference type="RefSeq" id="WP_202104278.1">
    <property type="nucleotide sequence ID" value="NZ_JAERTY010000010.1"/>
</dbReference>
<reference evidence="3 4" key="1">
    <citation type="submission" date="2021-01" db="EMBL/GenBank/DDBJ databases">
        <title>C459-1 draft genome sequence.</title>
        <authorList>
            <person name="Zhang X.-F."/>
        </authorList>
    </citation>
    <scope>NUCLEOTIDE SEQUENCE [LARGE SCALE GENOMIC DNA]</scope>
    <source>
        <strain evidence="4">C459-1</strain>
    </source>
</reference>
<feature type="transmembrane region" description="Helical" evidence="1">
    <location>
        <begin position="742"/>
        <end position="761"/>
    </location>
</feature>
<dbReference type="EMBL" id="JAERTY010000010">
    <property type="protein sequence ID" value="MBL1410584.1"/>
    <property type="molecule type" value="Genomic_DNA"/>
</dbReference>
<feature type="transmembrane region" description="Helical" evidence="1">
    <location>
        <begin position="118"/>
        <end position="143"/>
    </location>
</feature>
<sequence>MKTILRIARVELSTLFYSPIAWFLLIIFFVQISIAYLGLIESNITVQELGTKQRDFTYLLFADQRRGGLFISTVLQNIYLYIPLITMGLISREMQTGTIKLLYSSPVKLSSILLGKQLAMLAFSLCMLFLLAIIVCFACFHIENIDLGLIFSGFFALFLLLSAYSAIGLFMSCLTSYQVVAALSTFAVFAFLRYIGTVWQDYDFLRNITGYLSIGNRTELMISGLITSRDIIYYVLITIMFLMFAWLKLNGKRKSQKAIISLGQHSAVIVGVLIIGYVTSSVSHIVFFDASRPNRNTISVDTQKRLKDLGEEPLKVTMYVNLLDNTYFSGMPRYRALDVRRWEAFRRFKSNIEVDYVYYYDKVNNPALYTGNPNATFEETAQNRAKILKTDLSKFLKPDEIQKIVDLAPEKNRLVMLLEYKGKKEFLRTFEDMMIWPSEIELAAVLNSLTDGAPRIAFLQGQEERSVDNLDERGYHLATKALNDRASLINQGFKIENLDLSGQEIPAGLAALVVADPRADFSPTVVSKIEQYMDQGGNILFAGEPGKQSVLNPILKRIGVQMIEGTLVEQDEKLSADQVKSYITNKGLEFGKSISSLYKRQVPIMTRGVVGLTYEQYTDFDVSPLLETKADASWNKKGIVVLDSARLIYNPQEGDELKSYPTALAITRNMKDREQRILVIGDADFMSNGELEKSSSLVGNTEFYKGFIGWFTYGKLPIEVTMQKPIDDKINLSGSQIGPLKWIFLGLIPGMMALIGTILLIRRKRK</sequence>
<dbReference type="Pfam" id="PF09822">
    <property type="entry name" value="ABC_transp_aux"/>
    <property type="match status" value="1"/>
</dbReference>
<proteinExistence type="predicted"/>
<keyword evidence="1" id="KW-1133">Transmembrane helix</keyword>
<evidence type="ECO:0000256" key="1">
    <source>
        <dbReference type="SAM" id="Phobius"/>
    </source>
</evidence>
<name>A0ABS1R796_9SPHI</name>
<evidence type="ECO:0000313" key="3">
    <source>
        <dbReference type="EMBL" id="MBL1410584.1"/>
    </source>
</evidence>
<dbReference type="Proteomes" id="UP000625283">
    <property type="component" value="Unassembled WGS sequence"/>
</dbReference>
<accession>A0ABS1R796</accession>
<evidence type="ECO:0000259" key="2">
    <source>
        <dbReference type="Pfam" id="PF09822"/>
    </source>
</evidence>
<feature type="transmembrane region" description="Helical" evidence="1">
    <location>
        <begin position="69"/>
        <end position="90"/>
    </location>
</feature>
<comment type="caution">
    <text evidence="3">The sequence shown here is derived from an EMBL/GenBank/DDBJ whole genome shotgun (WGS) entry which is preliminary data.</text>
</comment>
<feature type="transmembrane region" description="Helical" evidence="1">
    <location>
        <begin position="149"/>
        <end position="170"/>
    </location>
</feature>
<feature type="transmembrane region" description="Helical" evidence="1">
    <location>
        <begin position="177"/>
        <end position="196"/>
    </location>
</feature>